<dbReference type="OrthoDB" id="2293521at2"/>
<dbReference type="SUPFAM" id="SSF54909">
    <property type="entry name" value="Dimeric alpha+beta barrel"/>
    <property type="match status" value="1"/>
</dbReference>
<name>A0A1M7Y3T2_9BACT</name>
<dbReference type="Gene3D" id="3.30.70.1060">
    <property type="entry name" value="Dimeric alpha+beta barrel"/>
    <property type="match status" value="1"/>
</dbReference>
<dbReference type="InterPro" id="IPR051807">
    <property type="entry name" value="Sec-metab_biosynth-assoc"/>
</dbReference>
<evidence type="ECO:0000313" key="4">
    <source>
        <dbReference type="Proteomes" id="UP000184603"/>
    </source>
</evidence>
<dbReference type="InterPro" id="IPR005545">
    <property type="entry name" value="YCII"/>
</dbReference>
<dbReference type="STRING" id="1121416.SAMN02745220_01653"/>
<accession>A0A1M7Y3T2</accession>
<dbReference type="Proteomes" id="UP000184603">
    <property type="component" value="Unassembled WGS sequence"/>
</dbReference>
<dbReference type="AlphaFoldDB" id="A0A1M7Y3T2"/>
<dbReference type="Pfam" id="PF03795">
    <property type="entry name" value="YCII"/>
    <property type="match status" value="1"/>
</dbReference>
<dbReference type="InterPro" id="IPR011008">
    <property type="entry name" value="Dimeric_a/b-barrel"/>
</dbReference>
<proteinExistence type="inferred from homology"/>
<sequence>MPYIIYAIDKEGQDILREEIRDEHRKHLGSLGPKLLYSGALLDEDNQTIIGGVSVVDVENIGEAEAFANNDPYSKYGIRKEVRIEKWRIRWVKGKFMSDA</sequence>
<protein>
    <submittedName>
        <fullName evidence="3">YCII-related domain-containing protein</fullName>
    </submittedName>
</protein>
<gene>
    <name evidence="3" type="ORF">SAMN02745220_01653</name>
</gene>
<comment type="similarity">
    <text evidence="1">Belongs to the YciI family.</text>
</comment>
<reference evidence="3 4" key="1">
    <citation type="submission" date="2016-12" db="EMBL/GenBank/DDBJ databases">
        <authorList>
            <person name="Song W.-J."/>
            <person name="Kurnit D.M."/>
        </authorList>
    </citation>
    <scope>NUCLEOTIDE SEQUENCE [LARGE SCALE GENOMIC DNA]</scope>
    <source>
        <strain evidence="3 4">DSM 18488</strain>
    </source>
</reference>
<dbReference type="PANTHER" id="PTHR33606">
    <property type="entry name" value="PROTEIN YCII"/>
    <property type="match status" value="1"/>
</dbReference>
<dbReference type="PANTHER" id="PTHR33606:SF3">
    <property type="entry name" value="PROTEIN YCII"/>
    <property type="match status" value="1"/>
</dbReference>
<dbReference type="EMBL" id="FRFE01000006">
    <property type="protein sequence ID" value="SHO46823.1"/>
    <property type="molecule type" value="Genomic_DNA"/>
</dbReference>
<evidence type="ECO:0000313" key="3">
    <source>
        <dbReference type="EMBL" id="SHO46823.1"/>
    </source>
</evidence>
<organism evidence="3 4">
    <name type="scientific">Desulfopila aestuarii DSM 18488</name>
    <dbReference type="NCBI Taxonomy" id="1121416"/>
    <lineage>
        <taxon>Bacteria</taxon>
        <taxon>Pseudomonadati</taxon>
        <taxon>Thermodesulfobacteriota</taxon>
        <taxon>Desulfobulbia</taxon>
        <taxon>Desulfobulbales</taxon>
        <taxon>Desulfocapsaceae</taxon>
        <taxon>Desulfopila</taxon>
    </lineage>
</organism>
<evidence type="ECO:0000259" key="2">
    <source>
        <dbReference type="Pfam" id="PF03795"/>
    </source>
</evidence>
<feature type="domain" description="YCII-related" evidence="2">
    <location>
        <begin position="1"/>
        <end position="88"/>
    </location>
</feature>
<dbReference type="RefSeq" id="WP_073612970.1">
    <property type="nucleotide sequence ID" value="NZ_FRFE01000006.1"/>
</dbReference>
<evidence type="ECO:0000256" key="1">
    <source>
        <dbReference type="ARBA" id="ARBA00007689"/>
    </source>
</evidence>
<keyword evidence="4" id="KW-1185">Reference proteome</keyword>